<reference evidence="2 3" key="1">
    <citation type="journal article" date="2020" name="ISME J.">
        <title>Uncovering the hidden diversity of litter-decomposition mechanisms in mushroom-forming fungi.</title>
        <authorList>
            <person name="Floudas D."/>
            <person name="Bentzer J."/>
            <person name="Ahren D."/>
            <person name="Johansson T."/>
            <person name="Persson P."/>
            <person name="Tunlid A."/>
        </authorList>
    </citation>
    <scope>NUCLEOTIDE SEQUENCE [LARGE SCALE GENOMIC DNA]</scope>
    <source>
        <strain evidence="2 3">CBS 291.85</strain>
    </source>
</reference>
<gene>
    <name evidence="2" type="ORF">D9758_008850</name>
</gene>
<organism evidence="2 3">
    <name type="scientific">Tetrapyrgos nigripes</name>
    <dbReference type="NCBI Taxonomy" id="182062"/>
    <lineage>
        <taxon>Eukaryota</taxon>
        <taxon>Fungi</taxon>
        <taxon>Dikarya</taxon>
        <taxon>Basidiomycota</taxon>
        <taxon>Agaricomycotina</taxon>
        <taxon>Agaricomycetes</taxon>
        <taxon>Agaricomycetidae</taxon>
        <taxon>Agaricales</taxon>
        <taxon>Marasmiineae</taxon>
        <taxon>Marasmiaceae</taxon>
        <taxon>Tetrapyrgos</taxon>
    </lineage>
</organism>
<dbReference type="EMBL" id="JAACJM010000129">
    <property type="protein sequence ID" value="KAF5344101.1"/>
    <property type="molecule type" value="Genomic_DNA"/>
</dbReference>
<keyword evidence="3" id="KW-1185">Reference proteome</keyword>
<proteinExistence type="predicted"/>
<feature type="compositionally biased region" description="Basic and acidic residues" evidence="1">
    <location>
        <begin position="97"/>
        <end position="109"/>
    </location>
</feature>
<feature type="region of interest" description="Disordered" evidence="1">
    <location>
        <begin position="97"/>
        <end position="133"/>
    </location>
</feature>
<evidence type="ECO:0000256" key="1">
    <source>
        <dbReference type="SAM" id="MobiDB-lite"/>
    </source>
</evidence>
<dbReference type="Proteomes" id="UP000559256">
    <property type="component" value="Unassembled WGS sequence"/>
</dbReference>
<dbReference type="AlphaFoldDB" id="A0A8H5CNF8"/>
<evidence type="ECO:0000313" key="2">
    <source>
        <dbReference type="EMBL" id="KAF5344101.1"/>
    </source>
</evidence>
<sequence length="133" mass="14798">MEYTPRYTQPFTLSEVIALDVSTITEEEIARLQNSLKHLGETQQFLREAMEVEDSDNVDAELTKAYEENQVVIGSQEERISMLKMALTEKGVVSGAHYDDADKAPESAKRIAQAEPGDSHAEVDDESSEGIHL</sequence>
<protein>
    <submittedName>
        <fullName evidence="2">Uncharacterized protein</fullName>
    </submittedName>
</protein>
<comment type="caution">
    <text evidence="2">The sequence shown here is derived from an EMBL/GenBank/DDBJ whole genome shotgun (WGS) entry which is preliminary data.</text>
</comment>
<accession>A0A8H5CNF8</accession>
<dbReference type="OrthoDB" id="548474at2759"/>
<name>A0A8H5CNF8_9AGAR</name>
<evidence type="ECO:0000313" key="3">
    <source>
        <dbReference type="Proteomes" id="UP000559256"/>
    </source>
</evidence>
<feature type="compositionally biased region" description="Acidic residues" evidence="1">
    <location>
        <begin position="123"/>
        <end position="133"/>
    </location>
</feature>